<dbReference type="PANTHER" id="PTHR38050">
    <property type="match status" value="1"/>
</dbReference>
<keyword evidence="3 11" id="KW-0964">Secreted</keyword>
<dbReference type="GO" id="GO:0030600">
    <property type="term" value="F:feruloyl esterase activity"/>
    <property type="evidence" value="ECO:0007669"/>
    <property type="project" value="UniProtKB-UniRule"/>
</dbReference>
<comment type="similarity">
    <text evidence="2 11">Belongs to the faeC family.</text>
</comment>
<dbReference type="EMBL" id="JAIBSC010000006">
    <property type="protein sequence ID" value="KAH1910644.1"/>
    <property type="molecule type" value="Genomic_DNA"/>
</dbReference>
<comment type="caution">
    <text evidence="12">The sequence shown here is derived from an EMBL/GenBank/DDBJ whole genome shotgun (WGS) entry which is preliminary data.</text>
</comment>
<proteinExistence type="inferred from homology"/>
<evidence type="ECO:0000256" key="6">
    <source>
        <dbReference type="ARBA" id="ARBA00022801"/>
    </source>
</evidence>
<keyword evidence="5 11" id="KW-0732">Signal</keyword>
<comment type="function">
    <text evidence="9 11">Involved in degradation of plant cell walls. Hydrolyzes the feruloyl-arabinose ester bond in arabinoxylans, and the feruloyl-galactose ester bond in pectin. Active against paranitrophenyl-acetate, methyl ferulate and wheat arabinoxylan.</text>
</comment>
<keyword evidence="4 11" id="KW-0858">Xylan degradation</keyword>
<evidence type="ECO:0000313" key="12">
    <source>
        <dbReference type="EMBL" id="KAH1910644.1"/>
    </source>
</evidence>
<evidence type="ECO:0000256" key="3">
    <source>
        <dbReference type="ARBA" id="ARBA00022525"/>
    </source>
</evidence>
<evidence type="ECO:0000256" key="1">
    <source>
        <dbReference type="ARBA" id="ARBA00004613"/>
    </source>
</evidence>
<dbReference type="EC" id="3.1.1.73" evidence="11"/>
<dbReference type="GO" id="GO:0045493">
    <property type="term" value="P:xylan catabolic process"/>
    <property type="evidence" value="ECO:0007669"/>
    <property type="project" value="UniProtKB-UniRule"/>
</dbReference>
<comment type="catalytic activity">
    <reaction evidence="10 11">
        <text>feruloyl-polysaccharide + H2O = ferulate + polysaccharide.</text>
        <dbReference type="EC" id="3.1.1.73"/>
    </reaction>
</comment>
<dbReference type="InterPro" id="IPR029058">
    <property type="entry name" value="AB_hydrolase_fold"/>
</dbReference>
<reference evidence="12" key="1">
    <citation type="submission" date="2021-08" db="EMBL/GenBank/DDBJ databases">
        <title>Global Aspergillus fumigatus from environmental and clinical sources.</title>
        <authorList>
            <person name="Barber A."/>
            <person name="Sae-Ong T."/>
        </authorList>
    </citation>
    <scope>NUCLEOTIDE SEQUENCE</scope>
    <source>
        <strain evidence="12">NRZ-2016-071</strain>
    </source>
</reference>
<dbReference type="InterPro" id="IPR043595">
    <property type="entry name" value="FaeB/C/D"/>
</dbReference>
<feature type="signal peptide" evidence="11">
    <location>
        <begin position="1"/>
        <end position="22"/>
    </location>
</feature>
<evidence type="ECO:0000256" key="5">
    <source>
        <dbReference type="ARBA" id="ARBA00022729"/>
    </source>
</evidence>
<dbReference type="PANTHER" id="PTHR38050:SF1">
    <property type="entry name" value="FERULOYL ESTERASE C"/>
    <property type="match status" value="1"/>
</dbReference>
<feature type="chain" id="PRO_5041471854" description="Feruloyl esterase C" evidence="11">
    <location>
        <begin position="23"/>
        <end position="272"/>
    </location>
</feature>
<dbReference type="AlphaFoldDB" id="A0A229WCT9"/>
<evidence type="ECO:0000256" key="8">
    <source>
        <dbReference type="ARBA" id="ARBA00023326"/>
    </source>
</evidence>
<evidence type="ECO:0000313" key="13">
    <source>
        <dbReference type="Proteomes" id="UP000813423"/>
    </source>
</evidence>
<evidence type="ECO:0000256" key="10">
    <source>
        <dbReference type="ARBA" id="ARBA00034075"/>
    </source>
</evidence>
<organism evidence="12 13">
    <name type="scientific">Aspergillus fumigatus</name>
    <name type="common">Neosartorya fumigata</name>
    <dbReference type="NCBI Taxonomy" id="746128"/>
    <lineage>
        <taxon>Eukaryota</taxon>
        <taxon>Fungi</taxon>
        <taxon>Dikarya</taxon>
        <taxon>Ascomycota</taxon>
        <taxon>Pezizomycotina</taxon>
        <taxon>Eurotiomycetes</taxon>
        <taxon>Eurotiomycetidae</taxon>
        <taxon>Eurotiales</taxon>
        <taxon>Aspergillaceae</taxon>
        <taxon>Aspergillus</taxon>
        <taxon>Aspergillus subgen. Fumigati</taxon>
    </lineage>
</organism>
<dbReference type="OMA" id="IHGINDG"/>
<evidence type="ECO:0000256" key="9">
    <source>
        <dbReference type="ARBA" id="ARBA00025250"/>
    </source>
</evidence>
<dbReference type="GO" id="GO:0005576">
    <property type="term" value="C:extracellular region"/>
    <property type="evidence" value="ECO:0007669"/>
    <property type="project" value="UniProtKB-SubCell"/>
</dbReference>
<dbReference type="Gene3D" id="3.40.50.1820">
    <property type="entry name" value="alpha/beta hydrolase"/>
    <property type="match status" value="1"/>
</dbReference>
<sequence>MVPTIIYSAILALSAFTPSVFAQTRSSGCGKQPSLANGVHNINGREYILKVPDNYDKNKAHHLVFGLHWRGGNMWNIVDGQSIQPWYGLETRAQGSAIFVAPNGKNAGWANYGGEDIAFIDAIIKQVESDLCVDQSSRFATGFSWGGGMSYSLACSRAKQFKAVSVLSGGVISGCDGGNDPIAYLGIHGINDGVLPFQGGVNLAQKFVRNNGCQQSNVGTPQPGSRGSVRTDFKGCSKPVSFIAYDGGHDAAPLGVGSSLAPDATWRFFMAA</sequence>
<dbReference type="SMR" id="A0A229WCT9"/>
<gene>
    <name evidence="12" type="ORF">KXV57_007463</name>
</gene>
<comment type="subcellular location">
    <subcellularLocation>
        <location evidence="1 11">Secreted</location>
    </subcellularLocation>
</comment>
<protein>
    <recommendedName>
        <fullName evidence="11">Feruloyl esterase C</fullName>
        <ecNumber evidence="11">3.1.1.73</ecNumber>
    </recommendedName>
    <alternativeName>
        <fullName evidence="11">Ferulic acid esterase C</fullName>
    </alternativeName>
</protein>
<keyword evidence="7 11" id="KW-0119">Carbohydrate metabolism</keyword>
<dbReference type="ESTHER" id="aspfu-faec">
    <property type="family name" value="FaeC"/>
</dbReference>
<dbReference type="SUPFAM" id="SSF53474">
    <property type="entry name" value="alpha/beta-Hydrolases"/>
    <property type="match status" value="1"/>
</dbReference>
<evidence type="ECO:0000256" key="4">
    <source>
        <dbReference type="ARBA" id="ARBA00022651"/>
    </source>
</evidence>
<keyword evidence="8 11" id="KW-0624">Polysaccharide degradation</keyword>
<name>A0A229WCT9_ASPFM</name>
<evidence type="ECO:0000256" key="7">
    <source>
        <dbReference type="ARBA" id="ARBA00023277"/>
    </source>
</evidence>
<dbReference type="Proteomes" id="UP000813423">
    <property type="component" value="Unassembled WGS sequence"/>
</dbReference>
<evidence type="ECO:0000256" key="2">
    <source>
        <dbReference type="ARBA" id="ARBA00010278"/>
    </source>
</evidence>
<evidence type="ECO:0000256" key="11">
    <source>
        <dbReference type="RuleBase" id="RU367094"/>
    </source>
</evidence>
<accession>A0A229WCT9</accession>
<keyword evidence="6 11" id="KW-0378">Hydrolase</keyword>